<protein>
    <submittedName>
        <fullName evidence="2">Uncharacterized protein</fullName>
    </submittedName>
</protein>
<dbReference type="Proteomes" id="UP001236369">
    <property type="component" value="Unassembled WGS sequence"/>
</dbReference>
<evidence type="ECO:0000256" key="1">
    <source>
        <dbReference type="SAM" id="MobiDB-lite"/>
    </source>
</evidence>
<evidence type="ECO:0000313" key="2">
    <source>
        <dbReference type="EMBL" id="MDQ0442611.1"/>
    </source>
</evidence>
<proteinExistence type="predicted"/>
<feature type="region of interest" description="Disordered" evidence="1">
    <location>
        <begin position="149"/>
        <end position="181"/>
    </location>
</feature>
<accession>A0ABU0HJW7</accession>
<comment type="caution">
    <text evidence="2">The sequence shown here is derived from an EMBL/GenBank/DDBJ whole genome shotgun (WGS) entry which is preliminary data.</text>
</comment>
<name>A0ABU0HJW7_9HYPH</name>
<evidence type="ECO:0000313" key="3">
    <source>
        <dbReference type="Proteomes" id="UP001236369"/>
    </source>
</evidence>
<dbReference type="RefSeq" id="WP_238248680.1">
    <property type="nucleotide sequence ID" value="NZ_BPQX01000021.1"/>
</dbReference>
<reference evidence="2 3" key="1">
    <citation type="submission" date="2023-07" db="EMBL/GenBank/DDBJ databases">
        <title>Genomic Encyclopedia of Type Strains, Phase IV (KMG-IV): sequencing the most valuable type-strain genomes for metagenomic binning, comparative biology and taxonomic classification.</title>
        <authorList>
            <person name="Goeker M."/>
        </authorList>
    </citation>
    <scope>NUCLEOTIDE SEQUENCE [LARGE SCALE GENOMIC DNA]</scope>
    <source>
        <strain evidence="2 3">DSM 19562</strain>
    </source>
</reference>
<organism evidence="2 3">
    <name type="scientific">Methylobacterium persicinum</name>
    <dbReference type="NCBI Taxonomy" id="374426"/>
    <lineage>
        <taxon>Bacteria</taxon>
        <taxon>Pseudomonadati</taxon>
        <taxon>Pseudomonadota</taxon>
        <taxon>Alphaproteobacteria</taxon>
        <taxon>Hyphomicrobiales</taxon>
        <taxon>Methylobacteriaceae</taxon>
        <taxon>Methylobacterium</taxon>
    </lineage>
</organism>
<gene>
    <name evidence="2" type="ORF">QO016_002105</name>
</gene>
<dbReference type="EMBL" id="JAUSVV010000003">
    <property type="protein sequence ID" value="MDQ0442611.1"/>
    <property type="molecule type" value="Genomic_DNA"/>
</dbReference>
<sequence length="181" mass="20263">MPELRPLPTSKFYPQSYEFECSSCGKTDRNTFCEPYATQMLERRLCYGCNHWRNFAEKKGPECNKLTIIDGMIYTPGDRTTGEMRGMAGRRFDIEYVEPSVYAGQKITTFDLWSGGPLPEKLREQFPDTARFLGGARKAQVGEITCFNPSDRRSEPYPLPTTLKANAAPLPPTDQSAGGGA</sequence>
<keyword evidence="3" id="KW-1185">Reference proteome</keyword>